<dbReference type="PRINTS" id="PR00039">
    <property type="entry name" value="HTHLYSR"/>
</dbReference>
<dbReference type="OrthoDB" id="9778774at2"/>
<dbReference type="Proteomes" id="UP000260680">
    <property type="component" value="Unassembled WGS sequence"/>
</dbReference>
<gene>
    <name evidence="6" type="ORF">DS742_10040</name>
</gene>
<dbReference type="SUPFAM" id="SSF46785">
    <property type="entry name" value="Winged helix' DNA-binding domain"/>
    <property type="match status" value="1"/>
</dbReference>
<protein>
    <submittedName>
        <fullName evidence="6">LysR family transcriptional regulator</fullName>
    </submittedName>
</protein>
<dbReference type="CDD" id="cd05466">
    <property type="entry name" value="PBP2_LTTR_substrate"/>
    <property type="match status" value="1"/>
</dbReference>
<evidence type="ECO:0000313" key="7">
    <source>
        <dbReference type="Proteomes" id="UP000260680"/>
    </source>
</evidence>
<sequence length="297" mass="33440">MDITYDYYRIFYYVATCKSFSRAAGLLSANQSNLSRFINNLEQQLGCKLFVRSNRGISLTPEGEKLYSHVKIAQEQFRAAELELINDKNLSGGTITISVSDTALHGHLLPILAAFHSTHPGIHLRILNHTTPQAIQVLKNRLVHFAVVTSPSNIRLPLKETCLKSFQEILIGGRHYSFLKDTPHNLSELLQYPFVCLGKDTVTYEFFSNLLLKYDLVFKPDIEVASTNQLMPMIKNDLGIGFIPEHFAREALESGEVFSIPLKEKIPRRSICLVENTSRCPSIAANALKQMILSQDS</sequence>
<comment type="caution">
    <text evidence="6">The sequence shown here is derived from an EMBL/GenBank/DDBJ whole genome shotgun (WGS) entry which is preliminary data.</text>
</comment>
<evidence type="ECO:0000256" key="3">
    <source>
        <dbReference type="ARBA" id="ARBA00023125"/>
    </source>
</evidence>
<evidence type="ECO:0000256" key="1">
    <source>
        <dbReference type="ARBA" id="ARBA00009437"/>
    </source>
</evidence>
<dbReference type="InterPro" id="IPR005119">
    <property type="entry name" value="LysR_subst-bd"/>
</dbReference>
<dbReference type="AlphaFoldDB" id="A0A3E2NDL5"/>
<dbReference type="InterPro" id="IPR000847">
    <property type="entry name" value="LysR_HTH_N"/>
</dbReference>
<evidence type="ECO:0000313" key="6">
    <source>
        <dbReference type="EMBL" id="RFZ79074.1"/>
    </source>
</evidence>
<keyword evidence="4" id="KW-0804">Transcription</keyword>
<dbReference type="Pfam" id="PF00126">
    <property type="entry name" value="HTH_1"/>
    <property type="match status" value="1"/>
</dbReference>
<name>A0A3E2NDL5_9FIRM</name>
<dbReference type="Pfam" id="PF03466">
    <property type="entry name" value="LysR_substrate"/>
    <property type="match status" value="1"/>
</dbReference>
<dbReference type="FunFam" id="1.10.10.10:FF:000001">
    <property type="entry name" value="LysR family transcriptional regulator"/>
    <property type="match status" value="1"/>
</dbReference>
<accession>A0A3E2NDL5</accession>
<dbReference type="SUPFAM" id="SSF53850">
    <property type="entry name" value="Periplasmic binding protein-like II"/>
    <property type="match status" value="1"/>
</dbReference>
<dbReference type="EMBL" id="QOHO01000028">
    <property type="protein sequence ID" value="RFZ79074.1"/>
    <property type="molecule type" value="Genomic_DNA"/>
</dbReference>
<dbReference type="GO" id="GO:0000976">
    <property type="term" value="F:transcription cis-regulatory region binding"/>
    <property type="evidence" value="ECO:0007669"/>
    <property type="project" value="TreeGrafter"/>
</dbReference>
<dbReference type="RefSeq" id="WP_117416872.1">
    <property type="nucleotide sequence ID" value="NZ_QOHO01000028.1"/>
</dbReference>
<proteinExistence type="inferred from homology"/>
<reference evidence="6 7" key="1">
    <citation type="submission" date="2018-07" db="EMBL/GenBank/DDBJ databases">
        <title>New species, Clostridium PI-S10-A1B.</title>
        <authorList>
            <person name="Krishna G."/>
            <person name="Summeta K."/>
            <person name="Shikha S."/>
            <person name="Prabhu P.B."/>
            <person name="Suresh K."/>
        </authorList>
    </citation>
    <scope>NUCLEOTIDE SEQUENCE [LARGE SCALE GENOMIC DNA]</scope>
    <source>
        <strain evidence="6 7">PI-S10-A1B</strain>
    </source>
</reference>
<feature type="domain" description="HTH lysR-type" evidence="5">
    <location>
        <begin position="9"/>
        <end position="60"/>
    </location>
</feature>
<evidence type="ECO:0000256" key="4">
    <source>
        <dbReference type="ARBA" id="ARBA00023163"/>
    </source>
</evidence>
<evidence type="ECO:0000259" key="5">
    <source>
        <dbReference type="PROSITE" id="PS50931"/>
    </source>
</evidence>
<dbReference type="Gene3D" id="1.10.10.10">
    <property type="entry name" value="Winged helix-like DNA-binding domain superfamily/Winged helix DNA-binding domain"/>
    <property type="match status" value="1"/>
</dbReference>
<dbReference type="PANTHER" id="PTHR30126:SF64">
    <property type="entry name" value="HTH-TYPE TRANSCRIPTIONAL REGULATOR CITR"/>
    <property type="match status" value="1"/>
</dbReference>
<comment type="similarity">
    <text evidence="1">Belongs to the LysR transcriptional regulatory family.</text>
</comment>
<dbReference type="InterPro" id="IPR036388">
    <property type="entry name" value="WH-like_DNA-bd_sf"/>
</dbReference>
<dbReference type="PANTHER" id="PTHR30126">
    <property type="entry name" value="HTH-TYPE TRANSCRIPTIONAL REGULATOR"/>
    <property type="match status" value="1"/>
</dbReference>
<keyword evidence="3" id="KW-0238">DNA-binding</keyword>
<organism evidence="6 7">
    <name type="scientific">Lacrimispora amygdalina</name>
    <dbReference type="NCBI Taxonomy" id="253257"/>
    <lineage>
        <taxon>Bacteria</taxon>
        <taxon>Bacillati</taxon>
        <taxon>Bacillota</taxon>
        <taxon>Clostridia</taxon>
        <taxon>Lachnospirales</taxon>
        <taxon>Lachnospiraceae</taxon>
        <taxon>Lacrimispora</taxon>
    </lineage>
</organism>
<evidence type="ECO:0000256" key="2">
    <source>
        <dbReference type="ARBA" id="ARBA00023015"/>
    </source>
</evidence>
<keyword evidence="2" id="KW-0805">Transcription regulation</keyword>
<dbReference type="GO" id="GO:0003700">
    <property type="term" value="F:DNA-binding transcription factor activity"/>
    <property type="evidence" value="ECO:0007669"/>
    <property type="project" value="InterPro"/>
</dbReference>
<dbReference type="PROSITE" id="PS50931">
    <property type="entry name" value="HTH_LYSR"/>
    <property type="match status" value="1"/>
</dbReference>
<dbReference type="Gene3D" id="3.40.190.290">
    <property type="match status" value="1"/>
</dbReference>
<dbReference type="InterPro" id="IPR036390">
    <property type="entry name" value="WH_DNA-bd_sf"/>
</dbReference>